<protein>
    <recommendedName>
        <fullName evidence="1">DUF7730 domain-containing protein</fullName>
    </recommendedName>
</protein>
<dbReference type="EMBL" id="QGDH01000070">
    <property type="protein sequence ID" value="RAR09943.1"/>
    <property type="molecule type" value="Genomic_DNA"/>
</dbReference>
<evidence type="ECO:0000313" key="2">
    <source>
        <dbReference type="EMBL" id="RAR09943.1"/>
    </source>
</evidence>
<dbReference type="Proteomes" id="UP000249619">
    <property type="component" value="Unassembled WGS sequence"/>
</dbReference>
<accession>A0A364N2D0</accession>
<organism evidence="2 3">
    <name type="scientific">Stemphylium lycopersici</name>
    <name type="common">Tomato gray leaf spot disease fungus</name>
    <name type="synonym">Thyrospora lycopersici</name>
    <dbReference type="NCBI Taxonomy" id="183478"/>
    <lineage>
        <taxon>Eukaryota</taxon>
        <taxon>Fungi</taxon>
        <taxon>Dikarya</taxon>
        <taxon>Ascomycota</taxon>
        <taxon>Pezizomycotina</taxon>
        <taxon>Dothideomycetes</taxon>
        <taxon>Pleosporomycetidae</taxon>
        <taxon>Pleosporales</taxon>
        <taxon>Pleosporineae</taxon>
        <taxon>Pleosporaceae</taxon>
        <taxon>Stemphylium</taxon>
    </lineage>
</organism>
<comment type="caution">
    <text evidence="2">The sequence shown here is derived from an EMBL/GenBank/DDBJ whole genome shotgun (WGS) entry which is preliminary data.</text>
</comment>
<dbReference type="InterPro" id="IPR038883">
    <property type="entry name" value="AN11006-like"/>
</dbReference>
<sequence length="280" mass="32460">MSNRSNRCPTNGAPTWTQSYNQDEGKVGFLDLPRELRDLVYEFAFRIEGAILIYTRDPTAARLVARAMNIRHRGCGPIEPQPLRNGQIPVALMRTCRQLNAECSPILYGANVFSSWNLQLLELGLAHRHLLVRRIVMEASPRGIFEKSLDHVFYCWKNRFWPEILKSGDKMLNRFPNLESLTFSLKPPRHDECWRPDFFAVGNKTRDQRVGIVATWMSLGSIWGNKALRECLHLEMGPQPGISKKEFEGSRFAPEEDDDGDEYWDYSEFAEAFDMMKQWR</sequence>
<evidence type="ECO:0000259" key="1">
    <source>
        <dbReference type="Pfam" id="PF24864"/>
    </source>
</evidence>
<dbReference type="AlphaFoldDB" id="A0A364N2D0"/>
<reference evidence="3" key="1">
    <citation type="submission" date="2018-05" db="EMBL/GenBank/DDBJ databases">
        <title>Draft genome sequence of Stemphylium lycopersici strain CIDEFI 213.</title>
        <authorList>
            <person name="Medina R."/>
            <person name="Franco M.E.E."/>
            <person name="Lucentini C.G."/>
            <person name="Saparrat M.C.N."/>
            <person name="Balatti P.A."/>
        </authorList>
    </citation>
    <scope>NUCLEOTIDE SEQUENCE [LARGE SCALE GENOMIC DNA]</scope>
    <source>
        <strain evidence="3">CIDEFI 213</strain>
    </source>
</reference>
<proteinExistence type="predicted"/>
<dbReference type="PANTHER" id="PTHR42085">
    <property type="entry name" value="F-BOX DOMAIN-CONTAINING PROTEIN"/>
    <property type="match status" value="1"/>
</dbReference>
<dbReference type="InterPro" id="IPR056632">
    <property type="entry name" value="DUF7730"/>
</dbReference>
<keyword evidence="3" id="KW-1185">Reference proteome</keyword>
<name>A0A364N2D0_STELY</name>
<gene>
    <name evidence="2" type="ORF">DDE83_005252</name>
</gene>
<feature type="domain" description="DUF7730" evidence="1">
    <location>
        <begin position="29"/>
        <end position="120"/>
    </location>
</feature>
<dbReference type="Pfam" id="PF24864">
    <property type="entry name" value="DUF7730"/>
    <property type="match status" value="1"/>
</dbReference>
<evidence type="ECO:0000313" key="3">
    <source>
        <dbReference type="Proteomes" id="UP000249619"/>
    </source>
</evidence>
<dbReference type="PANTHER" id="PTHR42085:SF1">
    <property type="entry name" value="F-BOX DOMAIN-CONTAINING PROTEIN"/>
    <property type="match status" value="1"/>
</dbReference>
<dbReference type="OrthoDB" id="5272396at2759"/>